<dbReference type="OrthoDB" id="3730at2759"/>
<keyword evidence="7" id="KW-1185">Reference proteome</keyword>
<evidence type="ECO:0000313" key="6">
    <source>
        <dbReference type="EMBL" id="OSX69304.1"/>
    </source>
</evidence>
<feature type="domain" description="Imelysin-like" evidence="5">
    <location>
        <begin position="338"/>
        <end position="519"/>
    </location>
</feature>
<comment type="subcellular location">
    <subcellularLocation>
        <location evidence="1">Cell envelope</location>
    </subcellularLocation>
</comment>
<dbReference type="Gene3D" id="1.20.1420.20">
    <property type="entry name" value="M75 peptidase, HXXE motif"/>
    <property type="match status" value="2"/>
</dbReference>
<dbReference type="AlphaFoldDB" id="A0A1X6NL20"/>
<feature type="signal peptide" evidence="4">
    <location>
        <begin position="1"/>
        <end position="30"/>
    </location>
</feature>
<feature type="chain" id="PRO_5013276285" description="Imelysin-like domain-containing protein" evidence="4">
    <location>
        <begin position="31"/>
        <end position="586"/>
    </location>
</feature>
<evidence type="ECO:0000256" key="3">
    <source>
        <dbReference type="ARBA" id="ARBA00022729"/>
    </source>
</evidence>
<feature type="domain" description="Imelysin-like" evidence="5">
    <location>
        <begin position="13"/>
        <end position="246"/>
    </location>
</feature>
<dbReference type="Proteomes" id="UP000218209">
    <property type="component" value="Unassembled WGS sequence"/>
</dbReference>
<dbReference type="PANTHER" id="PTHR39192">
    <property type="entry name" value="IRON UPTAKE SYSTEM COMPONENT EFEO"/>
    <property type="match status" value="1"/>
</dbReference>
<evidence type="ECO:0000256" key="2">
    <source>
        <dbReference type="ARBA" id="ARBA00005989"/>
    </source>
</evidence>
<evidence type="ECO:0000256" key="4">
    <source>
        <dbReference type="SAM" id="SignalP"/>
    </source>
</evidence>
<protein>
    <recommendedName>
        <fullName evidence="5">Imelysin-like domain-containing protein</fullName>
    </recommendedName>
</protein>
<evidence type="ECO:0000259" key="5">
    <source>
        <dbReference type="Pfam" id="PF09375"/>
    </source>
</evidence>
<proteinExistence type="inferred from homology"/>
<dbReference type="Pfam" id="PF09375">
    <property type="entry name" value="Peptidase_M75"/>
    <property type="match status" value="2"/>
</dbReference>
<dbReference type="InterPro" id="IPR018976">
    <property type="entry name" value="Imelysin-like"/>
</dbReference>
<dbReference type="PANTHER" id="PTHR39192:SF1">
    <property type="entry name" value="IRON UPTAKE SYSTEM COMPONENT EFEO"/>
    <property type="match status" value="1"/>
</dbReference>
<dbReference type="CDD" id="cd14656">
    <property type="entry name" value="Imelysin-like_EfeO"/>
    <property type="match status" value="2"/>
</dbReference>
<dbReference type="InterPro" id="IPR034981">
    <property type="entry name" value="Imelysin-like_EfeO/Algp7"/>
</dbReference>
<organism evidence="6 7">
    <name type="scientific">Porphyra umbilicalis</name>
    <name type="common">Purple laver</name>
    <name type="synonym">Red alga</name>
    <dbReference type="NCBI Taxonomy" id="2786"/>
    <lineage>
        <taxon>Eukaryota</taxon>
        <taxon>Rhodophyta</taxon>
        <taxon>Bangiophyceae</taxon>
        <taxon>Bangiales</taxon>
        <taxon>Bangiaceae</taxon>
        <taxon>Porphyra</taxon>
    </lineage>
</organism>
<sequence>MAPFRALGAASAAAAVAAAAVAAAATAVAATPTPTPPSAAAATVEAATAAGVAYFARRCAEQRPLLVGLRNAIGQGDLAAARTAYIASRPPYEEIETLANVPVVTPLDTRIDARPYAVEGGEDAVEWQGFHEVERALYRDASLQRAYVATARLQASVETLCGVLDAADPEQFTPSRSWDGMIALAYEAPAKKFSSEEETWADASLMIFRHNAIGIYSQFAPFKDAGMDPAAAAAVDTAYARLVQQYNWVDPDFRFNATAGQSRPYSGVKVTPRRRLQARFYDLAVALVAARETLEGVSDAEAEEEEEAGEDDPLACSAFRAETLAGVAGFADQCVLQQAALKVLAAAIEGGDVPAVKAAYTASRPMYEQIETLAGAFEAEDRAIDARPYAFAQGELSPDWAGMHLIERAVYRDGDMAAAAAGTAVVAGVVDTLCAKLSSAPTTPAFVNAALVWDGILALSEEVPAKKISSEEEMWSDLSLLIFRENAKGIATLYTPFAPRLSAVTRAACDRALAAIRSAFERDIDADNEWEAGLDFRAYSTVGTEERRLIHRLFYELSRAMQVAHGELQAMASSAHGGLQAMASSA</sequence>
<dbReference type="InterPro" id="IPR050894">
    <property type="entry name" value="EfeM/EfeO_iron_uptake"/>
</dbReference>
<name>A0A1X6NL20_PORUM</name>
<evidence type="ECO:0000313" key="7">
    <source>
        <dbReference type="Proteomes" id="UP000218209"/>
    </source>
</evidence>
<reference evidence="6 7" key="1">
    <citation type="submission" date="2017-03" db="EMBL/GenBank/DDBJ databases">
        <title>WGS assembly of Porphyra umbilicalis.</title>
        <authorList>
            <person name="Brawley S.H."/>
            <person name="Blouin N.A."/>
            <person name="Ficko-Blean E."/>
            <person name="Wheeler G.L."/>
            <person name="Lohr M."/>
            <person name="Goodson H.V."/>
            <person name="Jenkins J.W."/>
            <person name="Blaby-Haas C.E."/>
            <person name="Helliwell K.E."/>
            <person name="Chan C."/>
            <person name="Marriage T."/>
            <person name="Bhattacharya D."/>
            <person name="Klein A.S."/>
            <person name="Badis Y."/>
            <person name="Brodie J."/>
            <person name="Cao Y."/>
            <person name="Collen J."/>
            <person name="Dittami S.M."/>
            <person name="Gachon C.M."/>
            <person name="Green B.R."/>
            <person name="Karpowicz S."/>
            <person name="Kim J.W."/>
            <person name="Kudahl U."/>
            <person name="Lin S."/>
            <person name="Michel G."/>
            <person name="Mittag M."/>
            <person name="Olson B.J."/>
            <person name="Pangilinan J."/>
            <person name="Peng Y."/>
            <person name="Qiu H."/>
            <person name="Shu S."/>
            <person name="Singer J.T."/>
            <person name="Smith A.G."/>
            <person name="Sprecher B.N."/>
            <person name="Wagner V."/>
            <person name="Wang W."/>
            <person name="Wang Z.-Y."/>
            <person name="Yan J."/>
            <person name="Yarish C."/>
            <person name="Zoeuner-Riek S."/>
            <person name="Zhuang Y."/>
            <person name="Zou Y."/>
            <person name="Lindquist E.A."/>
            <person name="Grimwood J."/>
            <person name="Barry K."/>
            <person name="Rokhsar D.S."/>
            <person name="Schmutz J."/>
            <person name="Stiller J.W."/>
            <person name="Grossman A.R."/>
            <person name="Prochnik S.E."/>
        </authorList>
    </citation>
    <scope>NUCLEOTIDE SEQUENCE [LARGE SCALE GENOMIC DNA]</scope>
    <source>
        <strain evidence="6">4086291</strain>
    </source>
</reference>
<gene>
    <name evidence="6" type="ORF">BU14_1636s0001</name>
</gene>
<keyword evidence="3 4" id="KW-0732">Signal</keyword>
<dbReference type="EMBL" id="KV919626">
    <property type="protein sequence ID" value="OSX69304.1"/>
    <property type="molecule type" value="Genomic_DNA"/>
</dbReference>
<comment type="similarity">
    <text evidence="2">Belongs to the EfeM/EfeO family.</text>
</comment>
<evidence type="ECO:0000256" key="1">
    <source>
        <dbReference type="ARBA" id="ARBA00004196"/>
    </source>
</evidence>
<dbReference type="InterPro" id="IPR038352">
    <property type="entry name" value="Imelysin_sf"/>
</dbReference>
<accession>A0A1X6NL20</accession>